<dbReference type="AlphaFoldDB" id="A0A9P4II05"/>
<dbReference type="Proteomes" id="UP000799772">
    <property type="component" value="Unassembled WGS sequence"/>
</dbReference>
<reference evidence="2" key="1">
    <citation type="journal article" date="2020" name="Stud. Mycol.">
        <title>101 Dothideomycetes genomes: a test case for predicting lifestyles and emergence of pathogens.</title>
        <authorList>
            <person name="Haridas S."/>
            <person name="Albert R."/>
            <person name="Binder M."/>
            <person name="Bloem J."/>
            <person name="Labutti K."/>
            <person name="Salamov A."/>
            <person name="Andreopoulos B."/>
            <person name="Baker S."/>
            <person name="Barry K."/>
            <person name="Bills G."/>
            <person name="Bluhm B."/>
            <person name="Cannon C."/>
            <person name="Castanera R."/>
            <person name="Culley D."/>
            <person name="Daum C."/>
            <person name="Ezra D."/>
            <person name="Gonzalez J."/>
            <person name="Henrissat B."/>
            <person name="Kuo A."/>
            <person name="Liang C."/>
            <person name="Lipzen A."/>
            <person name="Lutzoni F."/>
            <person name="Magnuson J."/>
            <person name="Mondo S."/>
            <person name="Nolan M."/>
            <person name="Ohm R."/>
            <person name="Pangilinan J."/>
            <person name="Park H.-J."/>
            <person name="Ramirez L."/>
            <person name="Alfaro M."/>
            <person name="Sun H."/>
            <person name="Tritt A."/>
            <person name="Yoshinaga Y."/>
            <person name="Zwiers L.-H."/>
            <person name="Turgeon B."/>
            <person name="Goodwin S."/>
            <person name="Spatafora J."/>
            <person name="Crous P."/>
            <person name="Grigoriev I."/>
        </authorList>
    </citation>
    <scope>NUCLEOTIDE SEQUENCE</scope>
    <source>
        <strain evidence="2">CBS 133067</strain>
    </source>
</reference>
<dbReference type="OrthoDB" id="2507450at2759"/>
<feature type="signal peptide" evidence="1">
    <location>
        <begin position="1"/>
        <end position="19"/>
    </location>
</feature>
<evidence type="ECO:0000313" key="2">
    <source>
        <dbReference type="EMBL" id="KAF2100353.1"/>
    </source>
</evidence>
<sequence>MQLSTLLIVFFSSAIRASSELGYTHIDSLLNRFAPRQGPANLQSFAGQLGGLAPAIVQSQDPKRPFQVANSTFPDFPTAGQKTCDTQYNSCGNAANGAQKDQITHNMCDSQHDACMAAQSSAPLKTFQQLQQAPQQTSIPDPNDPDFDLICDLN</sequence>
<comment type="caution">
    <text evidence="2">The sequence shown here is derived from an EMBL/GenBank/DDBJ whole genome shotgun (WGS) entry which is preliminary data.</text>
</comment>
<name>A0A9P4II05_9PEZI</name>
<organism evidence="2 3">
    <name type="scientific">Rhizodiscina lignyota</name>
    <dbReference type="NCBI Taxonomy" id="1504668"/>
    <lineage>
        <taxon>Eukaryota</taxon>
        <taxon>Fungi</taxon>
        <taxon>Dikarya</taxon>
        <taxon>Ascomycota</taxon>
        <taxon>Pezizomycotina</taxon>
        <taxon>Dothideomycetes</taxon>
        <taxon>Pleosporomycetidae</taxon>
        <taxon>Aulographales</taxon>
        <taxon>Rhizodiscinaceae</taxon>
        <taxon>Rhizodiscina</taxon>
    </lineage>
</organism>
<evidence type="ECO:0000256" key="1">
    <source>
        <dbReference type="SAM" id="SignalP"/>
    </source>
</evidence>
<dbReference type="EMBL" id="ML978124">
    <property type="protein sequence ID" value="KAF2100353.1"/>
    <property type="molecule type" value="Genomic_DNA"/>
</dbReference>
<keyword evidence="1" id="KW-0732">Signal</keyword>
<accession>A0A9P4II05</accession>
<evidence type="ECO:0000313" key="3">
    <source>
        <dbReference type="Proteomes" id="UP000799772"/>
    </source>
</evidence>
<gene>
    <name evidence="2" type="ORF">NA57DRAFT_54446</name>
</gene>
<proteinExistence type="predicted"/>
<protein>
    <submittedName>
        <fullName evidence="2">Uncharacterized protein</fullName>
    </submittedName>
</protein>
<feature type="chain" id="PRO_5040497505" evidence="1">
    <location>
        <begin position="20"/>
        <end position="154"/>
    </location>
</feature>
<keyword evidence="3" id="KW-1185">Reference proteome</keyword>